<proteinExistence type="predicted"/>
<feature type="signal peptide" evidence="1">
    <location>
        <begin position="1"/>
        <end position="19"/>
    </location>
</feature>
<accession>A0ABV9M0H0</accession>
<feature type="chain" id="PRO_5046438716" evidence="1">
    <location>
        <begin position="20"/>
        <end position="269"/>
    </location>
</feature>
<keyword evidence="1" id="KW-0732">Signal</keyword>
<comment type="caution">
    <text evidence="2">The sequence shown here is derived from an EMBL/GenBank/DDBJ whole genome shotgun (WGS) entry which is preliminary data.</text>
</comment>
<dbReference type="EMBL" id="JBHSGU010000005">
    <property type="protein sequence ID" value="MFC4701193.1"/>
    <property type="molecule type" value="Genomic_DNA"/>
</dbReference>
<evidence type="ECO:0000313" key="3">
    <source>
        <dbReference type="Proteomes" id="UP001595897"/>
    </source>
</evidence>
<organism evidence="2 3">
    <name type="scientific">Glaciecola siphonariae</name>
    <dbReference type="NCBI Taxonomy" id="521012"/>
    <lineage>
        <taxon>Bacteria</taxon>
        <taxon>Pseudomonadati</taxon>
        <taxon>Pseudomonadota</taxon>
        <taxon>Gammaproteobacteria</taxon>
        <taxon>Alteromonadales</taxon>
        <taxon>Alteromonadaceae</taxon>
        <taxon>Glaciecola</taxon>
    </lineage>
</organism>
<dbReference type="RefSeq" id="WP_382409398.1">
    <property type="nucleotide sequence ID" value="NZ_JBHSGU010000005.1"/>
</dbReference>
<gene>
    <name evidence="2" type="ORF">ACFO4O_13555</name>
</gene>
<reference evidence="3" key="1">
    <citation type="journal article" date="2019" name="Int. J. Syst. Evol. Microbiol.">
        <title>The Global Catalogue of Microorganisms (GCM) 10K type strain sequencing project: providing services to taxonomists for standard genome sequencing and annotation.</title>
        <authorList>
            <consortium name="The Broad Institute Genomics Platform"/>
            <consortium name="The Broad Institute Genome Sequencing Center for Infectious Disease"/>
            <person name="Wu L."/>
            <person name="Ma J."/>
        </authorList>
    </citation>
    <scope>NUCLEOTIDE SEQUENCE [LARGE SCALE GENOMIC DNA]</scope>
    <source>
        <strain evidence="3">KACC 12507</strain>
    </source>
</reference>
<evidence type="ECO:0000256" key="1">
    <source>
        <dbReference type="SAM" id="SignalP"/>
    </source>
</evidence>
<sequence>MKKLNIVVLLILLSLIAFFAGRQSVAPNIYDDAGSDMRKTTCDLNQRPSLSETMQTTRANKPAALNCDAQIAEALSSVGKTSLAVNNTEGTQKAELKQLELVVQDLAQRYRSVSIKLEDAYRSLEEAGIEVEQAVTAEQINENLTAPFNTIVNSAGMAFKEQYGEFLNEEQDFDWAIQLETRISDFIKLHTLSQEIQLSSVQCRASKCEMYGFETSNKPFDTIMRDMKTQDWYQDSGSYSMSGDSIPTGQPADSQFSGYFYSIVSFPRQ</sequence>
<evidence type="ECO:0000313" key="2">
    <source>
        <dbReference type="EMBL" id="MFC4701193.1"/>
    </source>
</evidence>
<name>A0ABV9M0H0_9ALTE</name>
<dbReference type="Proteomes" id="UP001595897">
    <property type="component" value="Unassembled WGS sequence"/>
</dbReference>
<keyword evidence="3" id="KW-1185">Reference proteome</keyword>
<protein>
    <submittedName>
        <fullName evidence="2">Uncharacterized protein</fullName>
    </submittedName>
</protein>